<protein>
    <submittedName>
        <fullName evidence="2">Uncharacterized protein</fullName>
    </submittedName>
</protein>
<reference evidence="2 3" key="1">
    <citation type="submission" date="2019-03" db="EMBL/GenBank/DDBJ databases">
        <title>Single cell metagenomics reveals metabolic interactions within the superorganism composed of flagellate Streblomastix strix and complex community of Bacteroidetes bacteria on its surface.</title>
        <authorList>
            <person name="Treitli S.C."/>
            <person name="Kolisko M."/>
            <person name="Husnik F."/>
            <person name="Keeling P."/>
            <person name="Hampl V."/>
        </authorList>
    </citation>
    <scope>NUCLEOTIDE SEQUENCE [LARGE SCALE GENOMIC DNA]</scope>
    <source>
        <strain evidence="2">ST1C</strain>
    </source>
</reference>
<accession>A0A5J4RXD0</accession>
<feature type="non-terminal residue" evidence="2">
    <location>
        <position position="75"/>
    </location>
</feature>
<sequence>MIDIDGKSRKRAEWSLEPHEEERTISAGGKHRSRQICDQQQRVEIIQHLKTFVNDTNEWTKNQAKFRLRGLAENE</sequence>
<feature type="region of interest" description="Disordered" evidence="1">
    <location>
        <begin position="1"/>
        <end position="33"/>
    </location>
</feature>
<dbReference type="AlphaFoldDB" id="A0A5J4RXD0"/>
<evidence type="ECO:0000313" key="2">
    <source>
        <dbReference type="EMBL" id="KAA6338238.1"/>
    </source>
</evidence>
<feature type="compositionally biased region" description="Basic and acidic residues" evidence="1">
    <location>
        <begin position="1"/>
        <end position="24"/>
    </location>
</feature>
<dbReference type="Proteomes" id="UP000324800">
    <property type="component" value="Unassembled WGS sequence"/>
</dbReference>
<comment type="caution">
    <text evidence="2">The sequence shown here is derived from an EMBL/GenBank/DDBJ whole genome shotgun (WGS) entry which is preliminary data.</text>
</comment>
<gene>
    <name evidence="2" type="ORF">EZS28_052716</name>
</gene>
<dbReference type="EMBL" id="SNRW01041290">
    <property type="protein sequence ID" value="KAA6338238.1"/>
    <property type="molecule type" value="Genomic_DNA"/>
</dbReference>
<evidence type="ECO:0000256" key="1">
    <source>
        <dbReference type="SAM" id="MobiDB-lite"/>
    </source>
</evidence>
<organism evidence="2 3">
    <name type="scientific">Streblomastix strix</name>
    <dbReference type="NCBI Taxonomy" id="222440"/>
    <lineage>
        <taxon>Eukaryota</taxon>
        <taxon>Metamonada</taxon>
        <taxon>Preaxostyla</taxon>
        <taxon>Oxymonadida</taxon>
        <taxon>Streblomastigidae</taxon>
        <taxon>Streblomastix</taxon>
    </lineage>
</organism>
<name>A0A5J4RXD0_9EUKA</name>
<proteinExistence type="predicted"/>
<evidence type="ECO:0000313" key="3">
    <source>
        <dbReference type="Proteomes" id="UP000324800"/>
    </source>
</evidence>